<feature type="transmembrane region" description="Helical" evidence="1">
    <location>
        <begin position="67"/>
        <end position="89"/>
    </location>
</feature>
<reference evidence="2" key="1">
    <citation type="submission" date="2017-08" db="EMBL/GenBank/DDBJ databases">
        <authorList>
            <consortium name="Urmite Genomes"/>
        </authorList>
    </citation>
    <scope>NUCLEOTIDE SEQUENCE [LARGE SCALE GENOMIC DNA]</scope>
    <source>
        <strain evidence="2">IHUMI-LCC2</strain>
    </source>
</reference>
<keyword evidence="1" id="KW-0472">Membrane</keyword>
<feature type="transmembrane region" description="Helical" evidence="1">
    <location>
        <begin position="101"/>
        <end position="120"/>
    </location>
</feature>
<feature type="transmembrane region" description="Helical" evidence="1">
    <location>
        <begin position="40"/>
        <end position="61"/>
    </location>
</feature>
<organism evidence="2">
    <name type="scientific">Orpheovirus IHUMI-LCC2</name>
    <dbReference type="NCBI Taxonomy" id="2023057"/>
    <lineage>
        <taxon>Viruses</taxon>
        <taxon>Varidnaviria</taxon>
        <taxon>Bamfordvirae</taxon>
        <taxon>Nucleocytoviricota</taxon>
        <taxon>Megaviricetes</taxon>
        <taxon>Pimascovirales</taxon>
        <taxon>Ocovirineae</taxon>
        <taxon>Orpheoviridae</taxon>
        <taxon>Alphaorpheovirus</taxon>
        <taxon>Alphaorpheovirus massiliense</taxon>
    </lineage>
</organism>
<keyword evidence="1 2" id="KW-0812">Transmembrane</keyword>
<evidence type="ECO:0000313" key="2">
    <source>
        <dbReference type="EMBL" id="SNW62335.1"/>
    </source>
</evidence>
<dbReference type="Proteomes" id="UP000236316">
    <property type="component" value="Segment"/>
</dbReference>
<name>A0A2I2L457_9VIRU</name>
<proteinExistence type="predicted"/>
<dbReference type="KEGG" id="vg:35382219"/>
<dbReference type="GeneID" id="35382219"/>
<feature type="transmembrane region" description="Helical" evidence="1">
    <location>
        <begin position="12"/>
        <end position="28"/>
    </location>
</feature>
<keyword evidence="3" id="KW-1185">Reference proteome</keyword>
<accession>A0A2I2L457</accession>
<evidence type="ECO:0000313" key="3">
    <source>
        <dbReference type="Proteomes" id="UP000236316"/>
    </source>
</evidence>
<gene>
    <name evidence="2" type="ORF">ORPV_431</name>
</gene>
<protein>
    <submittedName>
        <fullName evidence="2">Transmembrane domain-containing protein</fullName>
    </submittedName>
</protein>
<sequence>MQKYSEIDTLYHMSTTITSMLLIIYNPNIFKIGYGWIKNIFLIFILGIHIVGIYYMILQYIHYQNDIYWNIINSFHSFISIGIPAILSFTVIHASQFGKKIGFIPIIFVTVLNLILYIDHTFLLDRYLYVFEYLLYWYVPYRYLYS</sequence>
<dbReference type="EMBL" id="LT906555">
    <property type="protein sequence ID" value="SNW62335.1"/>
    <property type="molecule type" value="Genomic_DNA"/>
</dbReference>
<dbReference type="RefSeq" id="YP_009448637.1">
    <property type="nucleotide sequence ID" value="NC_036594.1"/>
</dbReference>
<evidence type="ECO:0000256" key="1">
    <source>
        <dbReference type="SAM" id="Phobius"/>
    </source>
</evidence>
<keyword evidence="1" id="KW-1133">Transmembrane helix</keyword>